<dbReference type="PROSITE" id="PS51186">
    <property type="entry name" value="GNAT"/>
    <property type="match status" value="1"/>
</dbReference>
<dbReference type="SUPFAM" id="SSF55729">
    <property type="entry name" value="Acyl-CoA N-acyltransferases (Nat)"/>
    <property type="match status" value="1"/>
</dbReference>
<feature type="domain" description="N-acetyltransferase" evidence="1">
    <location>
        <begin position="1"/>
        <end position="160"/>
    </location>
</feature>
<protein>
    <submittedName>
        <fullName evidence="2">GNAT family N-acetyltransferase</fullName>
    </submittedName>
</protein>
<dbReference type="Pfam" id="PF00583">
    <property type="entry name" value="Acetyltransf_1"/>
    <property type="match status" value="1"/>
</dbReference>
<dbReference type="EMBL" id="JAMOIL010000003">
    <property type="protein sequence ID" value="MCM0619583.1"/>
    <property type="molecule type" value="Genomic_DNA"/>
</dbReference>
<comment type="caution">
    <text evidence="2">The sequence shown here is derived from an EMBL/GenBank/DDBJ whole genome shotgun (WGS) entry which is preliminary data.</text>
</comment>
<dbReference type="Gene3D" id="3.40.630.30">
    <property type="match status" value="1"/>
</dbReference>
<dbReference type="InterPro" id="IPR016181">
    <property type="entry name" value="Acyl_CoA_acyltransferase"/>
</dbReference>
<evidence type="ECO:0000313" key="2">
    <source>
        <dbReference type="EMBL" id="MCM0619583.1"/>
    </source>
</evidence>
<dbReference type="GO" id="GO:0016747">
    <property type="term" value="F:acyltransferase activity, transferring groups other than amino-acyl groups"/>
    <property type="evidence" value="ECO:0007669"/>
    <property type="project" value="InterPro"/>
</dbReference>
<dbReference type="AlphaFoldDB" id="A0A9X2IE11"/>
<dbReference type="InterPro" id="IPR000182">
    <property type="entry name" value="GNAT_dom"/>
</dbReference>
<gene>
    <name evidence="2" type="ORF">M8330_04635</name>
</gene>
<evidence type="ECO:0000259" key="1">
    <source>
        <dbReference type="PROSITE" id="PS51186"/>
    </source>
</evidence>
<reference evidence="2" key="1">
    <citation type="submission" date="2022-05" db="EMBL/GenBank/DDBJ databases">
        <authorList>
            <person name="Tuo L."/>
        </authorList>
    </citation>
    <scope>NUCLEOTIDE SEQUENCE</scope>
    <source>
        <strain evidence="2">BSK12Z-4</strain>
    </source>
</reference>
<dbReference type="Proteomes" id="UP001139485">
    <property type="component" value="Unassembled WGS sequence"/>
</dbReference>
<proteinExistence type="predicted"/>
<sequence length="173" mass="19083">MLDDVQADVAGADDWSAFRDVRLRALRDAPSAFGTTLAKAEANPEQVWRERVRGPGPLLLARASRMDPPVGMAGLFVPPEQEQCFVWGVWVAPEVRGRGLAETLTRRLLALAPAERDVVLHVTEGNDVARRLYERLGFETTGVVEPLREGSALVVHEMRRLRTSRPGVPAPAR</sequence>
<accession>A0A9X2IE11</accession>
<keyword evidence="3" id="KW-1185">Reference proteome</keyword>
<evidence type="ECO:0000313" key="3">
    <source>
        <dbReference type="Proteomes" id="UP001139485"/>
    </source>
</evidence>
<dbReference type="PANTHER" id="PTHR43072">
    <property type="entry name" value="N-ACETYLTRANSFERASE"/>
    <property type="match status" value="1"/>
</dbReference>
<name>A0A9X2IE11_9ACTN</name>
<organism evidence="2 3">
    <name type="scientific">Nocardioides bruguierae</name>
    <dbReference type="NCBI Taxonomy" id="2945102"/>
    <lineage>
        <taxon>Bacteria</taxon>
        <taxon>Bacillati</taxon>
        <taxon>Actinomycetota</taxon>
        <taxon>Actinomycetes</taxon>
        <taxon>Propionibacteriales</taxon>
        <taxon>Nocardioidaceae</taxon>
        <taxon>Nocardioides</taxon>
    </lineage>
</organism>
<dbReference type="CDD" id="cd04301">
    <property type="entry name" value="NAT_SF"/>
    <property type="match status" value="1"/>
</dbReference>
<dbReference type="RefSeq" id="WP_250826381.1">
    <property type="nucleotide sequence ID" value="NZ_JAMOIL010000003.1"/>
</dbReference>